<protein>
    <submittedName>
        <fullName evidence="1">Uncharacterized protein</fullName>
    </submittedName>
</protein>
<reference evidence="1 2" key="1">
    <citation type="journal article" date="2019" name="Environ. Microbiol.">
        <title>Species interactions and distinct microbial communities in high Arctic permafrost affected cryosols are associated with the CH4 and CO2 gas fluxes.</title>
        <authorList>
            <person name="Altshuler I."/>
            <person name="Hamel J."/>
            <person name="Turney S."/>
            <person name="Magnuson E."/>
            <person name="Levesque R."/>
            <person name="Greer C."/>
            <person name="Whyte L.G."/>
        </authorList>
    </citation>
    <scope>NUCLEOTIDE SEQUENCE [LARGE SCALE GENOMIC DNA]</scope>
    <source>
        <strain evidence="1 2">S5.1</strain>
    </source>
</reference>
<keyword evidence="2" id="KW-1185">Reference proteome</keyword>
<organism evidence="1 2">
    <name type="scientific">Sphingomonas oligophenolica</name>
    <dbReference type="NCBI Taxonomy" id="301154"/>
    <lineage>
        <taxon>Bacteria</taxon>
        <taxon>Pseudomonadati</taxon>
        <taxon>Pseudomonadota</taxon>
        <taxon>Alphaproteobacteria</taxon>
        <taxon>Sphingomonadales</taxon>
        <taxon>Sphingomonadaceae</taxon>
        <taxon>Sphingomonas</taxon>
    </lineage>
</organism>
<dbReference type="AlphaFoldDB" id="A0A502CNY8"/>
<evidence type="ECO:0000313" key="2">
    <source>
        <dbReference type="Proteomes" id="UP000318413"/>
    </source>
</evidence>
<dbReference type="Proteomes" id="UP000318413">
    <property type="component" value="Unassembled WGS sequence"/>
</dbReference>
<name>A0A502CNY8_9SPHN</name>
<accession>A0A502CNY8</accession>
<gene>
    <name evidence="1" type="ORF">EAH84_03940</name>
</gene>
<proteinExistence type="predicted"/>
<dbReference type="RefSeq" id="WP_140868013.1">
    <property type="nucleotide sequence ID" value="NZ_RCZK01000002.1"/>
</dbReference>
<comment type="caution">
    <text evidence="1">The sequence shown here is derived from an EMBL/GenBank/DDBJ whole genome shotgun (WGS) entry which is preliminary data.</text>
</comment>
<dbReference type="EMBL" id="RCZK01000002">
    <property type="protein sequence ID" value="TPG14462.1"/>
    <property type="molecule type" value="Genomic_DNA"/>
</dbReference>
<evidence type="ECO:0000313" key="1">
    <source>
        <dbReference type="EMBL" id="TPG14462.1"/>
    </source>
</evidence>
<sequence length="135" mass="14579">MIATAYLIAAILQQAAAAPAPKESGEIVVVGERLKNWRGRFAVRGGKSTCKTIVSTGDAEIDAIGCQAMATCLPPMQARIIASDAKGIQRDARKDLKAALGLELAQCCQNRRDALVVELVDRRFEARQERNNAKN</sequence>
<dbReference type="OrthoDB" id="7429071at2"/>